<protein>
    <recommendedName>
        <fullName evidence="4">MATE family efflux transporter</fullName>
    </recommendedName>
</protein>
<keyword evidence="1" id="KW-0472">Membrane</keyword>
<organism evidence="2 3">
    <name type="scientific">candidate division KD3-62 bacterium DG_56</name>
    <dbReference type="NCBI Taxonomy" id="1704032"/>
    <lineage>
        <taxon>Bacteria</taxon>
        <taxon>candidate division KD3-62</taxon>
    </lineage>
</organism>
<evidence type="ECO:0000313" key="3">
    <source>
        <dbReference type="Proteomes" id="UP000052020"/>
    </source>
</evidence>
<evidence type="ECO:0000313" key="2">
    <source>
        <dbReference type="EMBL" id="KPJ64395.1"/>
    </source>
</evidence>
<feature type="transmembrane region" description="Helical" evidence="1">
    <location>
        <begin position="58"/>
        <end position="78"/>
    </location>
</feature>
<proteinExistence type="predicted"/>
<keyword evidence="1" id="KW-1133">Transmembrane helix</keyword>
<keyword evidence="1" id="KW-0812">Transmembrane</keyword>
<sequence>CVWTIAPQIVGLFARDPELARLAVLALRIQVVTLFLVEPQMMSVATLQGMGMGAQAMMLILTRELVLVIPFLLFAARFGVVGAFAARPAADVVAFFVTVAYLSKVHARYRVAPGQEVAAKPGRGLVVEADTGST</sequence>
<comment type="caution">
    <text evidence="2">The sequence shown here is derived from an EMBL/GenBank/DDBJ whole genome shotgun (WGS) entry which is preliminary data.</text>
</comment>
<dbReference type="Proteomes" id="UP000052020">
    <property type="component" value="Unassembled WGS sequence"/>
</dbReference>
<gene>
    <name evidence="2" type="ORF">AMK68_01700</name>
</gene>
<feature type="non-terminal residue" evidence="2">
    <location>
        <position position="1"/>
    </location>
</feature>
<reference evidence="2 3" key="1">
    <citation type="journal article" date="2015" name="Microbiome">
        <title>Genomic resolution of linkages in carbon, nitrogen, and sulfur cycling among widespread estuary sediment bacteria.</title>
        <authorList>
            <person name="Baker B.J."/>
            <person name="Lazar C.S."/>
            <person name="Teske A.P."/>
            <person name="Dick G.J."/>
        </authorList>
    </citation>
    <scope>NUCLEOTIDE SEQUENCE [LARGE SCALE GENOMIC DNA]</scope>
    <source>
        <strain evidence="2">DG_56</strain>
    </source>
</reference>
<dbReference type="AlphaFoldDB" id="A0A0S7XQA7"/>
<evidence type="ECO:0000256" key="1">
    <source>
        <dbReference type="SAM" id="Phobius"/>
    </source>
</evidence>
<evidence type="ECO:0008006" key="4">
    <source>
        <dbReference type="Google" id="ProtNLM"/>
    </source>
</evidence>
<name>A0A0S7XQA7_9BACT</name>
<accession>A0A0S7XQA7</accession>
<dbReference type="EMBL" id="LIZY01000028">
    <property type="protein sequence ID" value="KPJ64395.1"/>
    <property type="molecule type" value="Genomic_DNA"/>
</dbReference>